<dbReference type="EMBL" id="HE575323">
    <property type="protein sequence ID" value="CCC94514.1"/>
    <property type="molecule type" value="Genomic_DNA"/>
</dbReference>
<dbReference type="SUPFAM" id="SSF143113">
    <property type="entry name" value="NAP-like"/>
    <property type="match status" value="1"/>
</dbReference>
<accession>F9WFE7</accession>
<keyword evidence="6" id="KW-1185">Reference proteome</keyword>
<name>F9WFE7_TRYCI</name>
<dbReference type="OMA" id="VSPITWK"/>
<dbReference type="GO" id="GO:0006334">
    <property type="term" value="P:nucleosome assembly"/>
    <property type="evidence" value="ECO:0007669"/>
    <property type="project" value="InterPro"/>
</dbReference>
<evidence type="ECO:0000256" key="1">
    <source>
        <dbReference type="ARBA" id="ARBA00009947"/>
    </source>
</evidence>
<dbReference type="Gene3D" id="1.20.5.1500">
    <property type="match status" value="1"/>
</dbReference>
<evidence type="ECO:0000256" key="2">
    <source>
        <dbReference type="RuleBase" id="RU003876"/>
    </source>
</evidence>
<organism evidence="5 6">
    <name type="scientific">Trypanosoma congolense (strain IL3000)</name>
    <dbReference type="NCBI Taxonomy" id="1068625"/>
    <lineage>
        <taxon>Eukaryota</taxon>
        <taxon>Discoba</taxon>
        <taxon>Euglenozoa</taxon>
        <taxon>Kinetoplastea</taxon>
        <taxon>Metakinetoplastina</taxon>
        <taxon>Trypanosomatida</taxon>
        <taxon>Trypanosomatidae</taxon>
        <taxon>Trypanosoma</taxon>
        <taxon>Nannomonas</taxon>
    </lineage>
</organism>
<feature type="region of interest" description="Disordered" evidence="3">
    <location>
        <begin position="293"/>
        <end position="351"/>
    </location>
</feature>
<feature type="compositionally biased region" description="Acidic residues" evidence="3">
    <location>
        <begin position="13"/>
        <end position="23"/>
    </location>
</feature>
<reference evidence="5 6" key="2">
    <citation type="journal article" date="2012" name="Proc. Natl. Acad. Sci. U.S.A.">
        <title>Antigenic diversity is generated by distinct evolutionary mechanisms in African trypanosome species.</title>
        <authorList>
            <person name="Jackson A.P."/>
            <person name="Berry A."/>
            <person name="Aslett M."/>
            <person name="Allison H.C."/>
            <person name="Burton P."/>
            <person name="Vavrova-Anderson J."/>
            <person name="Brown R."/>
            <person name="Browne H."/>
            <person name="Corton N."/>
            <person name="Hauser H."/>
            <person name="Gamble J."/>
            <person name="Gilderthorp R."/>
            <person name="Marcello L."/>
            <person name="McQuillan J."/>
            <person name="Otto T.D."/>
            <person name="Quail M.A."/>
            <person name="Sanders M.J."/>
            <person name="van Tonder A."/>
            <person name="Ginger M.L."/>
            <person name="Field M.C."/>
            <person name="Barry J.D."/>
            <person name="Hertz-Fowler C."/>
            <person name="Berriman M."/>
        </authorList>
    </citation>
    <scope>NUCLEOTIDE SEQUENCE [LARGE SCALE GENOMIC DNA]</scope>
    <source>
        <strain evidence="5 6">IL3000</strain>
    </source>
</reference>
<dbReference type="InterPro" id="IPR002164">
    <property type="entry name" value="NAP_family"/>
</dbReference>
<dbReference type="VEuPathDB" id="TriTrypDB:TcIL3000_0_09860"/>
<dbReference type="Gene3D" id="3.30.1120.90">
    <property type="entry name" value="Nucleosome assembly protein"/>
    <property type="match status" value="1"/>
</dbReference>
<dbReference type="Pfam" id="PF00956">
    <property type="entry name" value="NAP"/>
    <property type="match status" value="1"/>
</dbReference>
<protein>
    <submittedName>
        <fullName evidence="4">Putative nucleosome assembly protein</fullName>
    </submittedName>
    <submittedName>
        <fullName evidence="5">WGS project CAEQ01000000 data</fullName>
    </submittedName>
</protein>
<dbReference type="VEuPathDB" id="TriTrypDB:TcIL3000_10_12960"/>
<feature type="compositionally biased region" description="Acidic residues" evidence="3">
    <location>
        <begin position="303"/>
        <end position="323"/>
    </location>
</feature>
<dbReference type="GO" id="GO:0005634">
    <property type="term" value="C:nucleus"/>
    <property type="evidence" value="ECO:0007669"/>
    <property type="project" value="InterPro"/>
</dbReference>
<dbReference type="PANTHER" id="PTHR11875">
    <property type="entry name" value="TESTIS-SPECIFIC Y-ENCODED PROTEIN"/>
    <property type="match status" value="1"/>
</dbReference>
<dbReference type="Proteomes" id="UP000000702">
    <property type="component" value="Unassembled WGS sequence"/>
</dbReference>
<proteinExistence type="inferred from homology"/>
<dbReference type="InterPro" id="IPR037231">
    <property type="entry name" value="NAP-like_sf"/>
</dbReference>
<reference evidence="6" key="1">
    <citation type="submission" date="2011-07" db="EMBL/GenBank/DDBJ databases">
        <title>Divergent evolution of antigenic variation in African trypanosomes.</title>
        <authorList>
            <person name="Jackson A.P."/>
            <person name="Berry A."/>
            <person name="Allison H.C."/>
            <person name="Burton P."/>
            <person name="Anderson J."/>
            <person name="Aslett M."/>
            <person name="Brown R."/>
            <person name="Corton N."/>
            <person name="Harris D."/>
            <person name="Hauser H."/>
            <person name="Gamble J."/>
            <person name="Gilderthorp R."/>
            <person name="McQuillan J."/>
            <person name="Quail M.A."/>
            <person name="Sanders M."/>
            <person name="Van Tonder A."/>
            <person name="Ginger M.L."/>
            <person name="Donelson J.E."/>
            <person name="Field M.C."/>
            <person name="Barry J.D."/>
            <person name="Berriman M."/>
            <person name="Hertz-Fowler C."/>
        </authorList>
    </citation>
    <scope>NUCLEOTIDE SEQUENCE [LARGE SCALE GENOMIC DNA]</scope>
    <source>
        <strain evidence="6">IL3000</strain>
    </source>
</reference>
<evidence type="ECO:0000313" key="6">
    <source>
        <dbReference type="Proteomes" id="UP000000702"/>
    </source>
</evidence>
<sequence length="351" mass="39745">MPAKRKAAQHRDDDDDDASEEDNSAMYQKYFNKNFSREFMSKLPKRINERVQVLLHYHEECEKIRKSFEEKETALRRKYDELYAPLLDKRMEIITGKHLPTDEEVMEGMPSDHQGVVDITCTDDTEKGLPGFWLRVLKHHVLPKFVIKEHDEPVLMHLMDVRSGVVDGGYGSFAVAFIFEPNEFFEETTLILKLIQGEDGVNIDRTPITWKPGKDVTVKKKRKKTGKRGQAGKSAMVTVPRASFFNAFKESGWEIDADDDDDDDDELDGGDDEWIEQFLQVLHTSIIPSAVHHYTGEAPDGSSDIDSDCDDEEDEESDDDDDCVLPVKGSNQRGGVAGKAGGKSSPECKQQ</sequence>
<dbReference type="FunFam" id="1.20.5.1500:FF:000001">
    <property type="entry name" value="Nucleosome assembly protein 1-like 1"/>
    <property type="match status" value="1"/>
</dbReference>
<feature type="region of interest" description="Disordered" evidence="3">
    <location>
        <begin position="1"/>
        <end position="23"/>
    </location>
</feature>
<evidence type="ECO:0000313" key="4">
    <source>
        <dbReference type="EMBL" id="CCC94514.1"/>
    </source>
</evidence>
<dbReference type="EMBL" id="CAEQ01002135">
    <property type="protein sequence ID" value="CCD16015.1"/>
    <property type="molecule type" value="Genomic_DNA"/>
</dbReference>
<comment type="similarity">
    <text evidence="1 2">Belongs to the nucleosome assembly protein (NAP) family.</text>
</comment>
<gene>
    <name evidence="5" type="ORF">TCIL3000_0_09860</name>
    <name evidence="4" type="ORF">TCIL3000_10_12960</name>
</gene>
<evidence type="ECO:0000256" key="3">
    <source>
        <dbReference type="SAM" id="MobiDB-lite"/>
    </source>
</evidence>
<evidence type="ECO:0000313" key="5">
    <source>
        <dbReference type="EMBL" id="CCD16015.1"/>
    </source>
</evidence>
<dbReference type="AlphaFoldDB" id="F9WFE7"/>